<dbReference type="EMBL" id="JACIJP010000001">
    <property type="protein sequence ID" value="MBB6122901.1"/>
    <property type="molecule type" value="Genomic_DNA"/>
</dbReference>
<protein>
    <submittedName>
        <fullName evidence="1">Uncharacterized protein</fullName>
    </submittedName>
</protein>
<proteinExistence type="predicted"/>
<accession>A0A841J3R5</accession>
<organism evidence="1 2">
    <name type="scientific">Sphingobium subterraneum</name>
    <dbReference type="NCBI Taxonomy" id="627688"/>
    <lineage>
        <taxon>Bacteria</taxon>
        <taxon>Pseudomonadati</taxon>
        <taxon>Pseudomonadota</taxon>
        <taxon>Alphaproteobacteria</taxon>
        <taxon>Sphingomonadales</taxon>
        <taxon>Sphingomonadaceae</taxon>
        <taxon>Sphingobium</taxon>
    </lineage>
</organism>
<dbReference type="AlphaFoldDB" id="A0A841J3R5"/>
<name>A0A841J3R5_9SPHN</name>
<reference evidence="1 2" key="1">
    <citation type="submission" date="2020-08" db="EMBL/GenBank/DDBJ databases">
        <title>Genomic Encyclopedia of Type Strains, Phase IV (KMG-IV): sequencing the most valuable type-strain genomes for metagenomic binning, comparative biology and taxonomic classification.</title>
        <authorList>
            <person name="Goeker M."/>
        </authorList>
    </citation>
    <scope>NUCLEOTIDE SEQUENCE [LARGE SCALE GENOMIC DNA]</scope>
    <source>
        <strain evidence="1 2">DSM 102255</strain>
    </source>
</reference>
<sequence length="68" mass="7837">MTDRHLSFALSPRLRHLSTFENAYRVGVQRRRTSGRNQFVVCTGDPAQPFRITSRQPQPDERILALIA</sequence>
<gene>
    <name evidence="1" type="ORF">FHS92_000608</name>
</gene>
<comment type="caution">
    <text evidence="1">The sequence shown here is derived from an EMBL/GenBank/DDBJ whole genome shotgun (WGS) entry which is preliminary data.</text>
</comment>
<keyword evidence="2" id="KW-1185">Reference proteome</keyword>
<dbReference type="Proteomes" id="UP000552700">
    <property type="component" value="Unassembled WGS sequence"/>
</dbReference>
<evidence type="ECO:0000313" key="1">
    <source>
        <dbReference type="EMBL" id="MBB6122901.1"/>
    </source>
</evidence>
<evidence type="ECO:0000313" key="2">
    <source>
        <dbReference type="Proteomes" id="UP000552700"/>
    </source>
</evidence>